<dbReference type="Proteomes" id="UP001500748">
    <property type="component" value="Unassembled WGS sequence"/>
</dbReference>
<dbReference type="RefSeq" id="WP_345147170.1">
    <property type="nucleotide sequence ID" value="NZ_BAABDU010000011.1"/>
</dbReference>
<evidence type="ECO:0008006" key="3">
    <source>
        <dbReference type="Google" id="ProtNLM"/>
    </source>
</evidence>
<name>A0ABP7H6K7_9FLAO</name>
<evidence type="ECO:0000313" key="1">
    <source>
        <dbReference type="EMBL" id="GAA3783624.1"/>
    </source>
</evidence>
<dbReference type="EMBL" id="BAABDU010000011">
    <property type="protein sequence ID" value="GAA3783624.1"/>
    <property type="molecule type" value="Genomic_DNA"/>
</dbReference>
<proteinExistence type="predicted"/>
<comment type="caution">
    <text evidence="1">The sequence shown here is derived from an EMBL/GenBank/DDBJ whole genome shotgun (WGS) entry which is preliminary data.</text>
</comment>
<keyword evidence="2" id="KW-1185">Reference proteome</keyword>
<gene>
    <name evidence="1" type="ORF">GCM10022423_45640</name>
</gene>
<dbReference type="InterPro" id="IPR037883">
    <property type="entry name" value="Knr4/Smi1-like_sf"/>
</dbReference>
<evidence type="ECO:0000313" key="2">
    <source>
        <dbReference type="Proteomes" id="UP001500748"/>
    </source>
</evidence>
<organism evidence="1 2">
    <name type="scientific">Flavobacterium ginsengiterrae</name>
    <dbReference type="NCBI Taxonomy" id="871695"/>
    <lineage>
        <taxon>Bacteria</taxon>
        <taxon>Pseudomonadati</taxon>
        <taxon>Bacteroidota</taxon>
        <taxon>Flavobacteriia</taxon>
        <taxon>Flavobacteriales</taxon>
        <taxon>Flavobacteriaceae</taxon>
        <taxon>Flavobacterium</taxon>
    </lineage>
</organism>
<sequence length="250" mass="29060">MDQELIKIFTALAEGKLSGEEWLKWFDTNKDLVEKDCGRTAFLKIKPKANLSTAGNAFAAQTAVFKWLKTQNINADLNDIYEKEYNAEFEAFCRAEKQKEKDKRNFVKDNFGYIEKEYPKFFKQLVKTFDTSNQIEKGKTEAVILDKETDLEISFSADLKTFWNTISKLELEGITIDFEHIFLETFNEKEYLVLGEFWLHGDGDLLLYNAENGQISSYAHEYRPPKIIKLADSMTVLLEKNITAYLKSYE</sequence>
<reference evidence="2" key="1">
    <citation type="journal article" date="2019" name="Int. J. Syst. Evol. Microbiol.">
        <title>The Global Catalogue of Microorganisms (GCM) 10K type strain sequencing project: providing services to taxonomists for standard genome sequencing and annotation.</title>
        <authorList>
            <consortium name="The Broad Institute Genomics Platform"/>
            <consortium name="The Broad Institute Genome Sequencing Center for Infectious Disease"/>
            <person name="Wu L."/>
            <person name="Ma J."/>
        </authorList>
    </citation>
    <scope>NUCLEOTIDE SEQUENCE [LARGE SCALE GENOMIC DNA]</scope>
    <source>
        <strain evidence="2">JCM 17337</strain>
    </source>
</reference>
<accession>A0ABP7H6K7</accession>
<dbReference type="SUPFAM" id="SSF160631">
    <property type="entry name" value="SMI1/KNR4-like"/>
    <property type="match status" value="1"/>
</dbReference>
<protein>
    <recommendedName>
        <fullName evidence="3">SMI1/KNR4 family protein SUKH-1</fullName>
    </recommendedName>
</protein>